<dbReference type="PANTHER" id="PTHR36454:SF1">
    <property type="entry name" value="DUF1015 DOMAIN-CONTAINING PROTEIN"/>
    <property type="match status" value="1"/>
</dbReference>
<reference evidence="1" key="2">
    <citation type="submission" date="2021-04" db="EMBL/GenBank/DDBJ databases">
        <authorList>
            <person name="Gilroy R."/>
        </authorList>
    </citation>
    <scope>NUCLEOTIDE SEQUENCE</scope>
    <source>
        <strain evidence="1">ChiBcec1-1093</strain>
    </source>
</reference>
<proteinExistence type="predicted"/>
<sequence>MAVVKPFRCIRPVPEQAKQAAALPYDVYSEQEARAEVAGKPFSFLNIDRPETQFPEGTDPYGQEVYEKAAELLEKRLQDGIYLDDRENAYYIYELTMDGKSQTGIVGCSSVDDYLNGVVKKHENTREEKELDRIRHVDVMNAQTGPIFLAYRASAAIGQEVEETKREEPLYDFTAEDGVRHRVWKAGGGEKTARLETLFGGIPVTYIADGHHRAASAAKVCLKRRAENPGYTGEEPFNYFLSVLFPHDQLRILPYNRVVTDWNGLTEKELLRKIRENFLAEKTGERGISPFQPRKKGQFGMLMGDRWYCLTAKPEVLERAENDPVRRLDVSILQEYLLGPVLDIGDPRTSRRIDFVGGIRGLKELERRTEEDMALAFSMYPTSVEELFQVADAGLLMPPKSTWFEPKLRSGLFIHRLG</sequence>
<dbReference type="Proteomes" id="UP000824101">
    <property type="component" value="Unassembled WGS sequence"/>
</dbReference>
<dbReference type="EMBL" id="DXBC01000143">
    <property type="protein sequence ID" value="HIZ79916.1"/>
    <property type="molecule type" value="Genomic_DNA"/>
</dbReference>
<dbReference type="AlphaFoldDB" id="A0A9D2GJW7"/>
<organism evidence="1 2">
    <name type="scientific">Candidatus Lachnoclostridium stercorigallinarum</name>
    <dbReference type="NCBI Taxonomy" id="2838634"/>
    <lineage>
        <taxon>Bacteria</taxon>
        <taxon>Bacillati</taxon>
        <taxon>Bacillota</taxon>
        <taxon>Clostridia</taxon>
        <taxon>Lachnospirales</taxon>
        <taxon>Lachnospiraceae</taxon>
    </lineage>
</organism>
<evidence type="ECO:0000313" key="2">
    <source>
        <dbReference type="Proteomes" id="UP000824101"/>
    </source>
</evidence>
<reference evidence="1" key="1">
    <citation type="journal article" date="2021" name="PeerJ">
        <title>Extensive microbial diversity within the chicken gut microbiome revealed by metagenomics and culture.</title>
        <authorList>
            <person name="Gilroy R."/>
            <person name="Ravi A."/>
            <person name="Getino M."/>
            <person name="Pursley I."/>
            <person name="Horton D.L."/>
            <person name="Alikhan N.F."/>
            <person name="Baker D."/>
            <person name="Gharbi K."/>
            <person name="Hall N."/>
            <person name="Watson M."/>
            <person name="Adriaenssens E.M."/>
            <person name="Foster-Nyarko E."/>
            <person name="Jarju S."/>
            <person name="Secka A."/>
            <person name="Antonio M."/>
            <person name="Oren A."/>
            <person name="Chaudhuri R.R."/>
            <person name="La Ragione R."/>
            <person name="Hildebrand F."/>
            <person name="Pallen M.J."/>
        </authorList>
    </citation>
    <scope>NUCLEOTIDE SEQUENCE</scope>
    <source>
        <strain evidence="1">ChiBcec1-1093</strain>
    </source>
</reference>
<gene>
    <name evidence="1" type="ORF">IAA17_09040</name>
</gene>
<evidence type="ECO:0000313" key="1">
    <source>
        <dbReference type="EMBL" id="HIZ79916.1"/>
    </source>
</evidence>
<dbReference type="PANTHER" id="PTHR36454">
    <property type="entry name" value="LMO2823 PROTEIN"/>
    <property type="match status" value="1"/>
</dbReference>
<protein>
    <submittedName>
        <fullName evidence="1">DUF1015 family protein</fullName>
    </submittedName>
</protein>
<comment type="caution">
    <text evidence="1">The sequence shown here is derived from an EMBL/GenBank/DDBJ whole genome shotgun (WGS) entry which is preliminary data.</text>
</comment>
<dbReference type="Pfam" id="PF06245">
    <property type="entry name" value="DUF1015"/>
    <property type="match status" value="1"/>
</dbReference>
<name>A0A9D2GJW7_9FIRM</name>
<accession>A0A9D2GJW7</accession>
<dbReference type="PIRSF" id="PIRSF033563">
    <property type="entry name" value="UCP033563"/>
    <property type="match status" value="1"/>
</dbReference>
<dbReference type="InterPro" id="IPR008323">
    <property type="entry name" value="UCP033563"/>
</dbReference>